<dbReference type="OrthoDB" id="9777757at2"/>
<dbReference type="Pfam" id="PF13614">
    <property type="entry name" value="AAA_31"/>
    <property type="match status" value="1"/>
</dbReference>
<feature type="compositionally biased region" description="Basic and acidic residues" evidence="1">
    <location>
        <begin position="8"/>
        <end position="21"/>
    </location>
</feature>
<feature type="domain" description="AAA" evidence="2">
    <location>
        <begin position="151"/>
        <end position="335"/>
    </location>
</feature>
<sequence>MDQNTVQDRPRADADSDRQDVEGIATPLVAPTLPLQGGKNSASPNNGIARSFTRKGELLSRKLSRLAEEVWAPEQTKQLRPFQTQEVAALLGVTERYVRQMANELEIPKADAKPVGRRVWTLDEISRLRIHLDAKSPGRYLPHRREGEHIQVLNFATFKGGSGKSTQAVHAAQYFALRGYRVLAIDLDPQASLTTMLGVTPELHVGPQESLFGAISFQDDGDPTKLGEGRGPRPMREVIRQTYFTGLDLVPASLELAEFETESPRALMLRHPSPFFTRISSAIDQVADDYDIVVLDSPPQLGFITMAGLYASTGLVVTVHPQMIDVASMAQFMTLAGSLMEVLEGQGGRTVPLDFEKILVTRHTPSDQPQMAVVTFLRSLFRTDVLTATMVNSTAVADCGLARQTLYEAVRDSSNKRTYDRALQSMDGVNAELEAEVLRVWHRTNHRAED</sequence>
<dbReference type="CDD" id="cd02042">
    <property type="entry name" value="ParAB_family"/>
    <property type="match status" value="1"/>
</dbReference>
<dbReference type="EMBL" id="QHHQ01000002">
    <property type="protein sequence ID" value="RAI01714.1"/>
    <property type="molecule type" value="Genomic_DNA"/>
</dbReference>
<keyword evidence="4" id="KW-1185">Reference proteome</keyword>
<dbReference type="RefSeq" id="WP_111344782.1">
    <property type="nucleotide sequence ID" value="NZ_QHHQ01000002.1"/>
</dbReference>
<accession>A0A8B2NW13</accession>
<reference evidence="3 4" key="1">
    <citation type="submission" date="2018-05" db="EMBL/GenBank/DDBJ databases">
        <title>Acuticoccus sediminis sp. nov., isolated from deep-sea sediment of Indian Ocean.</title>
        <authorList>
            <person name="Liu X."/>
            <person name="Lai Q."/>
            <person name="Du Y."/>
            <person name="Sun F."/>
            <person name="Zhang X."/>
            <person name="Wang S."/>
            <person name="Shao Z."/>
        </authorList>
    </citation>
    <scope>NUCLEOTIDE SEQUENCE [LARGE SCALE GENOMIC DNA]</scope>
    <source>
        <strain evidence="3 4">PTG4-2</strain>
    </source>
</reference>
<dbReference type="InterPro" id="IPR050678">
    <property type="entry name" value="DNA_Partitioning_ATPase"/>
</dbReference>
<dbReference type="PANTHER" id="PTHR13696:SF52">
    <property type="entry name" value="PARA FAMILY PROTEIN CT_582"/>
    <property type="match status" value="1"/>
</dbReference>
<organism evidence="3 4">
    <name type="scientific">Acuticoccus sediminis</name>
    <dbReference type="NCBI Taxonomy" id="2184697"/>
    <lineage>
        <taxon>Bacteria</taxon>
        <taxon>Pseudomonadati</taxon>
        <taxon>Pseudomonadota</taxon>
        <taxon>Alphaproteobacteria</taxon>
        <taxon>Hyphomicrobiales</taxon>
        <taxon>Amorphaceae</taxon>
        <taxon>Acuticoccus</taxon>
    </lineage>
</organism>
<dbReference type="NCBIfam" id="TIGR03453">
    <property type="entry name" value="partition_RepA"/>
    <property type="match status" value="1"/>
</dbReference>
<gene>
    <name evidence="3" type="primary">repA</name>
    <name evidence="3" type="ORF">DLJ53_09900</name>
</gene>
<protein>
    <submittedName>
        <fullName evidence="3">Plasmid partitioning protein RepA</fullName>
    </submittedName>
</protein>
<evidence type="ECO:0000259" key="2">
    <source>
        <dbReference type="Pfam" id="PF13614"/>
    </source>
</evidence>
<proteinExistence type="predicted"/>
<dbReference type="InterPro" id="IPR027417">
    <property type="entry name" value="P-loop_NTPase"/>
</dbReference>
<dbReference type="InterPro" id="IPR025669">
    <property type="entry name" value="AAA_dom"/>
</dbReference>
<evidence type="ECO:0000313" key="4">
    <source>
        <dbReference type="Proteomes" id="UP000249590"/>
    </source>
</evidence>
<dbReference type="Proteomes" id="UP000249590">
    <property type="component" value="Unassembled WGS sequence"/>
</dbReference>
<dbReference type="Gene3D" id="3.40.50.300">
    <property type="entry name" value="P-loop containing nucleotide triphosphate hydrolases"/>
    <property type="match status" value="1"/>
</dbReference>
<comment type="caution">
    <text evidence="3">The sequence shown here is derived from an EMBL/GenBank/DDBJ whole genome shotgun (WGS) entry which is preliminary data.</text>
</comment>
<name>A0A8B2NW13_9HYPH</name>
<dbReference type="AlphaFoldDB" id="A0A8B2NW13"/>
<evidence type="ECO:0000313" key="3">
    <source>
        <dbReference type="EMBL" id="RAI01714.1"/>
    </source>
</evidence>
<dbReference type="InterPro" id="IPR017818">
    <property type="entry name" value="Plasmid_partition_RepA"/>
</dbReference>
<evidence type="ECO:0000256" key="1">
    <source>
        <dbReference type="SAM" id="MobiDB-lite"/>
    </source>
</evidence>
<dbReference type="PANTHER" id="PTHR13696">
    <property type="entry name" value="P-LOOP CONTAINING NUCLEOSIDE TRIPHOSPHATE HYDROLASE"/>
    <property type="match status" value="1"/>
</dbReference>
<dbReference type="SUPFAM" id="SSF52540">
    <property type="entry name" value="P-loop containing nucleoside triphosphate hydrolases"/>
    <property type="match status" value="1"/>
</dbReference>
<feature type="compositionally biased region" description="Polar residues" evidence="1">
    <location>
        <begin position="38"/>
        <end position="48"/>
    </location>
</feature>
<feature type="region of interest" description="Disordered" evidence="1">
    <location>
        <begin position="1"/>
        <end position="49"/>
    </location>
</feature>